<evidence type="ECO:0000256" key="3">
    <source>
        <dbReference type="ARBA" id="ARBA00022670"/>
    </source>
</evidence>
<dbReference type="InterPro" id="IPR001907">
    <property type="entry name" value="ClpP"/>
</dbReference>
<comment type="similarity">
    <text evidence="1 6">Belongs to the peptidase S14 family.</text>
</comment>
<evidence type="ECO:0000313" key="7">
    <source>
        <dbReference type="EMBL" id="AKN37636.1"/>
    </source>
</evidence>
<keyword evidence="5" id="KW-0720">Serine protease</keyword>
<name>A0A0H3ZVX2_VIBSP</name>
<dbReference type="PANTHER" id="PTHR10381:SF70">
    <property type="entry name" value="ATP-DEPENDENT CLP PROTEASE PROTEOLYTIC SUBUNIT"/>
    <property type="match status" value="1"/>
</dbReference>
<evidence type="ECO:0000256" key="6">
    <source>
        <dbReference type="RuleBase" id="RU003567"/>
    </source>
</evidence>
<organism evidence="7">
    <name type="scientific">Vibrio splendidus</name>
    <dbReference type="NCBI Taxonomy" id="29497"/>
    <lineage>
        <taxon>Bacteria</taxon>
        <taxon>Pseudomonadati</taxon>
        <taxon>Pseudomonadota</taxon>
        <taxon>Gammaproteobacteria</taxon>
        <taxon>Vibrionales</taxon>
        <taxon>Vibrionaceae</taxon>
        <taxon>Vibrio</taxon>
    </lineage>
</organism>
<protein>
    <recommendedName>
        <fullName evidence="6">ATP-dependent Clp protease proteolytic subunit</fullName>
    </recommendedName>
</protein>
<keyword evidence="2" id="KW-0963">Cytoplasm</keyword>
<dbReference type="EMBL" id="KP795544">
    <property type="protein sequence ID" value="AKN37636.1"/>
    <property type="molecule type" value="Genomic_DNA"/>
</dbReference>
<dbReference type="PANTHER" id="PTHR10381">
    <property type="entry name" value="ATP-DEPENDENT CLP PROTEASE PROTEOLYTIC SUBUNIT"/>
    <property type="match status" value="1"/>
</dbReference>
<dbReference type="Pfam" id="PF00574">
    <property type="entry name" value="CLP_protease"/>
    <property type="match status" value="1"/>
</dbReference>
<keyword evidence="4" id="KW-0378">Hydrolase</keyword>
<evidence type="ECO:0000256" key="1">
    <source>
        <dbReference type="ARBA" id="ARBA00007039"/>
    </source>
</evidence>
<dbReference type="InterPro" id="IPR023562">
    <property type="entry name" value="ClpP/TepA"/>
</dbReference>
<dbReference type="AlphaFoldDB" id="A0A0H3ZVX2"/>
<dbReference type="CDD" id="cd07016">
    <property type="entry name" value="S14_ClpP_1"/>
    <property type="match status" value="1"/>
</dbReference>
<dbReference type="NCBIfam" id="NF045542">
    <property type="entry name" value="Clp_rel_HeadMat"/>
    <property type="match status" value="1"/>
</dbReference>
<dbReference type="Gene3D" id="3.90.226.10">
    <property type="entry name" value="2-enoyl-CoA Hydratase, Chain A, domain 1"/>
    <property type="match status" value="1"/>
</dbReference>
<dbReference type="SUPFAM" id="SSF52096">
    <property type="entry name" value="ClpP/crotonase"/>
    <property type="match status" value="1"/>
</dbReference>
<dbReference type="PRINTS" id="PR00127">
    <property type="entry name" value="CLPPROTEASEP"/>
</dbReference>
<reference evidence="7" key="1">
    <citation type="journal article" date="2015" name="MBio">
        <title>Eco-Evolutionary Dynamics of Episomes among Ecologically Cohesive Bacterial Populations.</title>
        <authorList>
            <person name="Xue H."/>
            <person name="Cordero O.X."/>
            <person name="Camas F.M."/>
            <person name="Trimble W."/>
            <person name="Meyer F."/>
            <person name="Guglielmini J."/>
            <person name="Rocha E.P."/>
            <person name="Polz M.F."/>
        </authorList>
    </citation>
    <scope>NUCLEOTIDE SEQUENCE</scope>
    <source>
        <strain evidence="7">5S_214</strain>
    </source>
</reference>
<dbReference type="GO" id="GO:0006515">
    <property type="term" value="P:protein quality control for misfolded or incompletely synthesized proteins"/>
    <property type="evidence" value="ECO:0007669"/>
    <property type="project" value="TreeGrafter"/>
</dbReference>
<dbReference type="GO" id="GO:0009368">
    <property type="term" value="C:endopeptidase Clp complex"/>
    <property type="evidence" value="ECO:0007669"/>
    <property type="project" value="TreeGrafter"/>
</dbReference>
<evidence type="ECO:0000256" key="2">
    <source>
        <dbReference type="ARBA" id="ARBA00022490"/>
    </source>
</evidence>
<sequence>MPNKTKGKSKPNWYCINNAVGGGPVTILIYDEIGYWGVTAEQFVNELNTIDAEEIELRINSPGGSVFEGMAIYNALRRHKAKVNTYIDGLAASMGSVIALAGDEVNMAENAYYMIHNPWGGCYGEAKDMRKYADRLDEMREQIANIYQAKTGMDRDAILQAMDDETWYTGTTAQDAGFIDTLTETLDAAACYHGTDAAGRFGKAPITIERASVDQEPPQPVRHTRLTAAKLDLLRQEDNL</sequence>
<dbReference type="GO" id="GO:0051117">
    <property type="term" value="F:ATPase binding"/>
    <property type="evidence" value="ECO:0007669"/>
    <property type="project" value="TreeGrafter"/>
</dbReference>
<evidence type="ECO:0000256" key="5">
    <source>
        <dbReference type="ARBA" id="ARBA00022825"/>
    </source>
</evidence>
<dbReference type="GO" id="GO:0004252">
    <property type="term" value="F:serine-type endopeptidase activity"/>
    <property type="evidence" value="ECO:0007669"/>
    <property type="project" value="InterPro"/>
</dbReference>
<dbReference type="GO" id="GO:0004176">
    <property type="term" value="F:ATP-dependent peptidase activity"/>
    <property type="evidence" value="ECO:0007669"/>
    <property type="project" value="InterPro"/>
</dbReference>
<keyword evidence="3 7" id="KW-0645">Protease</keyword>
<evidence type="ECO:0000256" key="4">
    <source>
        <dbReference type="ARBA" id="ARBA00022801"/>
    </source>
</evidence>
<dbReference type="InterPro" id="IPR029045">
    <property type="entry name" value="ClpP/crotonase-like_dom_sf"/>
</dbReference>
<proteinExistence type="inferred from homology"/>
<accession>A0A0H3ZVX2</accession>